<proteinExistence type="predicted"/>
<evidence type="ECO:0000256" key="1">
    <source>
        <dbReference type="PROSITE-ProRule" id="PRU00339"/>
    </source>
</evidence>
<dbReference type="PANTHER" id="PTHR46050">
    <property type="entry name" value="TPR REPEAT-CONTAINING THIOREDOXIN"/>
    <property type="match status" value="1"/>
</dbReference>
<protein>
    <submittedName>
        <fullName evidence="2">Uncharacterized protein</fullName>
    </submittedName>
</protein>
<dbReference type="PANTHER" id="PTHR46050:SF29">
    <property type="entry name" value="TPR REPEAT-CONTAINING THIOREDOXIN TTL4"/>
    <property type="match status" value="1"/>
</dbReference>
<dbReference type="Gramene" id="MELO3C009817.2.1">
    <property type="protein sequence ID" value="MELO3C009817.2.1"/>
    <property type="gene ID" value="MELO3C009817.2"/>
</dbReference>
<dbReference type="AlphaFoldDB" id="A0A9I9CXJ6"/>
<dbReference type="InterPro" id="IPR019734">
    <property type="entry name" value="TPR_rpt"/>
</dbReference>
<dbReference type="Pfam" id="PF14559">
    <property type="entry name" value="TPR_19"/>
    <property type="match status" value="1"/>
</dbReference>
<dbReference type="GO" id="GO:0005737">
    <property type="term" value="C:cytoplasm"/>
    <property type="evidence" value="ECO:0007669"/>
    <property type="project" value="TreeGrafter"/>
</dbReference>
<dbReference type="InterPro" id="IPR044534">
    <property type="entry name" value="TTL1-4"/>
</dbReference>
<keyword evidence="1" id="KW-0802">TPR repeat</keyword>
<dbReference type="Gene3D" id="1.25.40.10">
    <property type="entry name" value="Tetratricopeptide repeat domain"/>
    <property type="match status" value="1"/>
</dbReference>
<dbReference type="PROSITE" id="PS50005">
    <property type="entry name" value="TPR"/>
    <property type="match status" value="1"/>
</dbReference>
<name>A0A9I9CXJ6_CUCME</name>
<feature type="repeat" description="TPR" evidence="1">
    <location>
        <begin position="6"/>
        <end position="39"/>
    </location>
</feature>
<accession>A0A9I9CXJ6</accession>
<dbReference type="SUPFAM" id="SSF48452">
    <property type="entry name" value="TPR-like"/>
    <property type="match status" value="1"/>
</dbReference>
<sequence>MASSDSEEVKRAANELYRRGSFVEALSLYDRAISLFPENAAYRSNRAAALTALGRLGEAVRECEEAVRLDLGYGRAHQRLAALYLRWKYNKLLKSRHKMVFKIFGVKMEVKRIKLGPSDKKAYTQLLHSNTHHQRNFLLTS</sequence>
<dbReference type="SMART" id="SM00028">
    <property type="entry name" value="TPR"/>
    <property type="match status" value="2"/>
</dbReference>
<dbReference type="InterPro" id="IPR011990">
    <property type="entry name" value="TPR-like_helical_dom_sf"/>
</dbReference>
<evidence type="ECO:0000313" key="2">
    <source>
        <dbReference type="EnsemblPlants" id="MELO3C009817.2.1"/>
    </source>
</evidence>
<organism evidence="2">
    <name type="scientific">Cucumis melo</name>
    <name type="common">Muskmelon</name>
    <dbReference type="NCBI Taxonomy" id="3656"/>
    <lineage>
        <taxon>Eukaryota</taxon>
        <taxon>Viridiplantae</taxon>
        <taxon>Streptophyta</taxon>
        <taxon>Embryophyta</taxon>
        <taxon>Tracheophyta</taxon>
        <taxon>Spermatophyta</taxon>
        <taxon>Magnoliopsida</taxon>
        <taxon>eudicotyledons</taxon>
        <taxon>Gunneridae</taxon>
        <taxon>Pentapetalae</taxon>
        <taxon>rosids</taxon>
        <taxon>fabids</taxon>
        <taxon>Cucurbitales</taxon>
        <taxon>Cucurbitaceae</taxon>
        <taxon>Benincaseae</taxon>
        <taxon>Cucumis</taxon>
    </lineage>
</organism>
<reference evidence="2" key="1">
    <citation type="submission" date="2023-03" db="UniProtKB">
        <authorList>
            <consortium name="EnsemblPlants"/>
        </authorList>
    </citation>
    <scope>IDENTIFICATION</scope>
</reference>
<dbReference type="EnsemblPlants" id="MELO3C009817.2.1">
    <property type="protein sequence ID" value="MELO3C009817.2.1"/>
    <property type="gene ID" value="MELO3C009817.2"/>
</dbReference>